<dbReference type="PROSITE" id="PS51194">
    <property type="entry name" value="HELICASE_CTER"/>
    <property type="match status" value="1"/>
</dbReference>
<dbReference type="GO" id="GO:0003678">
    <property type="term" value="F:DNA helicase activity"/>
    <property type="evidence" value="ECO:0007669"/>
    <property type="project" value="InterPro"/>
</dbReference>
<evidence type="ECO:0000259" key="15">
    <source>
        <dbReference type="PROSITE" id="PS51194"/>
    </source>
</evidence>
<evidence type="ECO:0008006" key="18">
    <source>
        <dbReference type="Google" id="ProtNLM"/>
    </source>
</evidence>
<dbReference type="InterPro" id="IPR014013">
    <property type="entry name" value="Helic_SF1/SF2_ATP-bd_DinG/Rad3"/>
</dbReference>
<keyword evidence="5" id="KW-0378">Hydrolase</keyword>
<dbReference type="InterPro" id="IPR042493">
    <property type="entry name" value="XPD_DNA_FeS"/>
</dbReference>
<dbReference type="Pfam" id="PF06733">
    <property type="entry name" value="DEAD_2"/>
    <property type="match status" value="1"/>
</dbReference>
<dbReference type="PANTHER" id="PTHR11472">
    <property type="entry name" value="DNA REPAIR DEAD HELICASE RAD3/XP-D SUBFAMILY MEMBER"/>
    <property type="match status" value="1"/>
</dbReference>
<gene>
    <name evidence="16" type="ORF">DYE49_03710</name>
</gene>
<evidence type="ECO:0000259" key="14">
    <source>
        <dbReference type="PROSITE" id="PS51193"/>
    </source>
</evidence>
<evidence type="ECO:0000256" key="5">
    <source>
        <dbReference type="ARBA" id="ARBA00022801"/>
    </source>
</evidence>
<dbReference type="PROSITE" id="PS51193">
    <property type="entry name" value="HELICASE_ATP_BIND_2"/>
    <property type="match status" value="1"/>
</dbReference>
<dbReference type="Gene3D" id="3.90.320.10">
    <property type="match status" value="1"/>
</dbReference>
<dbReference type="SUPFAM" id="SSF52540">
    <property type="entry name" value="P-loop containing nucleoside triphosphate hydrolases"/>
    <property type="match status" value="1"/>
</dbReference>
<keyword evidence="3" id="KW-0547">Nucleotide-binding</keyword>
<keyword evidence="2" id="KW-0479">Metal-binding</keyword>
<dbReference type="GO" id="GO:0046872">
    <property type="term" value="F:metal ion binding"/>
    <property type="evidence" value="ECO:0007669"/>
    <property type="project" value="UniProtKB-KW"/>
</dbReference>
<dbReference type="AlphaFoldDB" id="A0A7M1XLD2"/>
<dbReference type="GO" id="GO:0006281">
    <property type="term" value="P:DNA repair"/>
    <property type="evidence" value="ECO:0007669"/>
    <property type="project" value="UniProtKB-KW"/>
</dbReference>
<evidence type="ECO:0000256" key="9">
    <source>
        <dbReference type="ARBA" id="ARBA00023014"/>
    </source>
</evidence>
<dbReference type="PANTHER" id="PTHR11472:SF34">
    <property type="entry name" value="REGULATOR OF TELOMERE ELONGATION HELICASE 1"/>
    <property type="match status" value="1"/>
</dbReference>
<dbReference type="Gene3D" id="1.10.30.20">
    <property type="entry name" value="Bacterial XPD DNA helicase, FeS cluster domain"/>
    <property type="match status" value="1"/>
</dbReference>
<keyword evidence="6" id="KW-0347">Helicase</keyword>
<proteinExistence type="inferred from homology"/>
<dbReference type="Pfam" id="PF13307">
    <property type="entry name" value="Helicase_C_2"/>
    <property type="match status" value="1"/>
</dbReference>
<evidence type="ECO:0000256" key="1">
    <source>
        <dbReference type="ARBA" id="ARBA00022485"/>
    </source>
</evidence>
<dbReference type="Gene3D" id="1.10.275.40">
    <property type="match status" value="1"/>
</dbReference>
<evidence type="ECO:0000256" key="4">
    <source>
        <dbReference type="ARBA" id="ARBA00022763"/>
    </source>
</evidence>
<protein>
    <recommendedName>
        <fullName evidence="18">DNA helicase</fullName>
    </recommendedName>
</protein>
<dbReference type="SMART" id="SM00491">
    <property type="entry name" value="HELICc2"/>
    <property type="match status" value="1"/>
</dbReference>
<accession>A0A7M1XLD2</accession>
<dbReference type="EMBL" id="CP031517">
    <property type="protein sequence ID" value="QOS39611.1"/>
    <property type="molecule type" value="Genomic_DNA"/>
</dbReference>
<keyword evidence="11" id="KW-0234">DNA repair</keyword>
<keyword evidence="1" id="KW-0004">4Fe-4S</keyword>
<evidence type="ECO:0000256" key="12">
    <source>
        <dbReference type="ARBA" id="ARBA00023235"/>
    </source>
</evidence>
<dbReference type="InterPro" id="IPR006555">
    <property type="entry name" value="ATP-dep_Helicase_C"/>
</dbReference>
<dbReference type="GO" id="GO:0051539">
    <property type="term" value="F:4 iron, 4 sulfur cluster binding"/>
    <property type="evidence" value="ECO:0007669"/>
    <property type="project" value="UniProtKB-KW"/>
</dbReference>
<evidence type="ECO:0000256" key="2">
    <source>
        <dbReference type="ARBA" id="ARBA00022723"/>
    </source>
</evidence>
<evidence type="ECO:0000256" key="3">
    <source>
        <dbReference type="ARBA" id="ARBA00022741"/>
    </source>
</evidence>
<evidence type="ECO:0000313" key="16">
    <source>
        <dbReference type="EMBL" id="QOS39611.1"/>
    </source>
</evidence>
<evidence type="ECO:0000256" key="8">
    <source>
        <dbReference type="ARBA" id="ARBA00023004"/>
    </source>
</evidence>
<organism evidence="16 17">
    <name type="scientific">Treponema rectale</name>
    <dbReference type="NCBI Taxonomy" id="744512"/>
    <lineage>
        <taxon>Bacteria</taxon>
        <taxon>Pseudomonadati</taxon>
        <taxon>Spirochaetota</taxon>
        <taxon>Spirochaetia</taxon>
        <taxon>Spirochaetales</taxon>
        <taxon>Treponemataceae</taxon>
        <taxon>Treponema</taxon>
    </lineage>
</organism>
<dbReference type="SMART" id="SM00488">
    <property type="entry name" value="DEXDc2"/>
    <property type="match status" value="1"/>
</dbReference>
<keyword evidence="8" id="KW-0408">Iron</keyword>
<dbReference type="InterPro" id="IPR011604">
    <property type="entry name" value="PDDEXK-like_dom_sf"/>
</dbReference>
<dbReference type="GO" id="GO:0016818">
    <property type="term" value="F:hydrolase activity, acting on acid anhydrides, in phosphorus-containing anhydrides"/>
    <property type="evidence" value="ECO:0007669"/>
    <property type="project" value="InterPro"/>
</dbReference>
<dbReference type="Proteomes" id="UP000593591">
    <property type="component" value="Chromosome"/>
</dbReference>
<evidence type="ECO:0000256" key="6">
    <source>
        <dbReference type="ARBA" id="ARBA00022806"/>
    </source>
</evidence>
<keyword evidence="4" id="KW-0227">DNA damage</keyword>
<dbReference type="Gene3D" id="3.40.50.300">
    <property type="entry name" value="P-loop containing nucleotide triphosphate hydrolases"/>
    <property type="match status" value="2"/>
</dbReference>
<evidence type="ECO:0000256" key="13">
    <source>
        <dbReference type="ARBA" id="ARBA00038058"/>
    </source>
</evidence>
<dbReference type="InterPro" id="IPR010614">
    <property type="entry name" value="RAD3-like_helicase_DEAD"/>
</dbReference>
<dbReference type="InterPro" id="IPR045028">
    <property type="entry name" value="DinG/Rad3-like"/>
</dbReference>
<sequence length="802" mass="93926">MPHVFNLSVHDIVDVILRRGHLDLRIFNQSSMQEGTRLHALYQKEQQDGYMAEYPLSYTFYQEDYIYSVSGKADGVIIDSKGNITVEEIKTTVADLDEFIHDHGQWHLGQAMMYAYIIGKEKNAKSVDILMTYLRQQNYKMQKQIRKTYKMEDLEMFVSDLILRFTNYQKKIQRFKEIRDESIKDLVFPFPSYRNGQKEMMDFISNAAEEKKEVYIEAPTGIGKTISVLYPLVSRFGQHKADRIFYLTSKNSIKKIAMSALDLFKKQGAKCKSIEFTSKENICFNDKKGHCNPDECPFARHYYDKLMDAIFDALELEDAFDRKAIEDICYKREMCPFQFQLDLSFYCDVLVCDYTYVYDYHDRLGLEEGAIARTHTYLCVDECHNLPDRVRDMYSLEVPKKAFEDALSLCGYQEFSSLKTDIKDAIKMMEKIEIDPEDEDVIKEGVYVLKQLPDDFVLDLYDIITDMKVILKKHALLVVDELLEFFYLVNSFYYLATLVNDEELGSNFLSYVRVNDEKEIVSIRIANLNSRPLIKQASNYFESVIYFSATLSPKEYYLDLLGGNLKEDNHLFLPSPFPYENRRVYVDYRLSLRYKDRDQTLYQVFSLCRSAIETKKGNYFIFCPSFEYLERMASFFEQEPLENSLLILQHRSMKEEQREDFLAQFQSDNDKTVIGLLVLGGVFSEGIDLLGDRLIGAMIISVGIPQITFERNHLKNYYDSEDDTEHKGFAYAYSYPGINRVLQAGGRVIRSEEDKGFILYIDSRFHSSLYQKIFAELYPDIKRVISTSQVRTQLKLFWKETK</sequence>
<comment type="similarity">
    <text evidence="13">Belongs to the helicase family. DinG subfamily.</text>
</comment>
<keyword evidence="7" id="KW-0067">ATP-binding</keyword>
<feature type="domain" description="Helicase C-terminal" evidence="15">
    <location>
        <begin position="600"/>
        <end position="785"/>
    </location>
</feature>
<dbReference type="InterPro" id="IPR001650">
    <property type="entry name" value="Helicase_C-like"/>
</dbReference>
<dbReference type="KEGG" id="trc:DYE49_03710"/>
<feature type="domain" description="Helicase ATP-binding" evidence="14">
    <location>
        <begin position="183"/>
        <end position="438"/>
    </location>
</feature>
<keyword evidence="9" id="KW-0411">Iron-sulfur</keyword>
<evidence type="ECO:0000313" key="17">
    <source>
        <dbReference type="Proteomes" id="UP000593591"/>
    </source>
</evidence>
<dbReference type="InterPro" id="IPR006554">
    <property type="entry name" value="Helicase-like_DEXD_c2"/>
</dbReference>
<dbReference type="InterPro" id="IPR027417">
    <property type="entry name" value="P-loop_NTPase"/>
</dbReference>
<keyword evidence="12" id="KW-0413">Isomerase</keyword>
<evidence type="ECO:0000256" key="10">
    <source>
        <dbReference type="ARBA" id="ARBA00023125"/>
    </source>
</evidence>
<keyword evidence="10" id="KW-0238">DNA-binding</keyword>
<evidence type="ECO:0000256" key="11">
    <source>
        <dbReference type="ARBA" id="ARBA00023204"/>
    </source>
</evidence>
<reference evidence="16 17" key="1">
    <citation type="submission" date="2018-08" db="EMBL/GenBank/DDBJ databases">
        <title>The first complete genome of Treponema rectale (CHPAT), a commensal spirochete of the bovine rectum.</title>
        <authorList>
            <person name="Staton G.J."/>
            <person name="Clegg S.R."/>
            <person name="Carter S.D."/>
            <person name="Radford A.D."/>
            <person name="Darby A."/>
            <person name="Hall N."/>
            <person name="Birtles R.J."/>
            <person name="Evans N.J."/>
        </authorList>
    </citation>
    <scope>NUCLEOTIDE SEQUENCE [LARGE SCALE GENOMIC DNA]</scope>
    <source>
        <strain evidence="16 17">CHPA</strain>
    </source>
</reference>
<name>A0A7M1XLD2_9SPIR</name>
<evidence type="ECO:0000256" key="7">
    <source>
        <dbReference type="ARBA" id="ARBA00022840"/>
    </source>
</evidence>
<dbReference type="GO" id="GO:0003677">
    <property type="term" value="F:DNA binding"/>
    <property type="evidence" value="ECO:0007669"/>
    <property type="project" value="UniProtKB-KW"/>
</dbReference>
<dbReference type="GO" id="GO:0005524">
    <property type="term" value="F:ATP binding"/>
    <property type="evidence" value="ECO:0007669"/>
    <property type="project" value="UniProtKB-KW"/>
</dbReference>